<keyword evidence="1" id="KW-0547">Nucleotide-binding</keyword>
<sequence length="323" mass="36059">MSIPVHIVTGFLGSGKTTLIKRLLLAGDAQNTLVLINELGEIGIDNLLVQTVADNTFLLPSGCMCCTVLDSLKTTLLDMLNKQAQGLIPAFSRVLIETTGLANPASILATIQQDTHLKSRFYLHGLTTVVDTENAIQQSQLHPEWLTQIVAADQILLSKCDRVGDSIQLAVKDKIQQLHAEIVIKNVQDIYCVADLFEEQLLHRQNLNPAVFFKPVDKAKHDLTQTCVIEFEGEIDGLVFGVWLNLLLNKYGEQLLRIKGILKLVGFEQPVLIQGVQHCLYPPEHLEAWSWQAQTSRIVVIARHLDVQQVQRSFQLFMQKLAS</sequence>
<dbReference type="Pfam" id="PF07683">
    <property type="entry name" value="CobW_C"/>
    <property type="match status" value="1"/>
</dbReference>
<dbReference type="InterPro" id="IPR051316">
    <property type="entry name" value="Zinc-reg_GTPase_activator"/>
</dbReference>
<dbReference type="GO" id="GO:0016787">
    <property type="term" value="F:hydrolase activity"/>
    <property type="evidence" value="ECO:0007669"/>
    <property type="project" value="UniProtKB-KW"/>
</dbReference>
<reference evidence="8 9" key="1">
    <citation type="submission" date="2016-09" db="EMBL/GenBank/DDBJ databases">
        <authorList>
            <person name="Capua I."/>
            <person name="De Benedictis P."/>
            <person name="Joannis T."/>
            <person name="Lombin L.H."/>
            <person name="Cattoli G."/>
        </authorList>
    </citation>
    <scope>NUCLEOTIDE SEQUENCE [LARGE SCALE GENOMIC DNA]</scope>
    <source>
        <strain evidence="8 9">ANC 4671</strain>
    </source>
</reference>
<evidence type="ECO:0000256" key="5">
    <source>
        <dbReference type="ARBA" id="ARBA00045658"/>
    </source>
</evidence>
<accession>A0A1E7R3G0</accession>
<dbReference type="CDD" id="cd03112">
    <property type="entry name" value="CobW-like"/>
    <property type="match status" value="1"/>
</dbReference>
<dbReference type="AlphaFoldDB" id="A0A1E7R3G0"/>
<dbReference type="Pfam" id="PF02492">
    <property type="entry name" value="cobW"/>
    <property type="match status" value="1"/>
</dbReference>
<dbReference type="InterPro" id="IPR003495">
    <property type="entry name" value="CobW/HypB/UreG_nucleotide-bd"/>
</dbReference>
<organism evidence="8 9">
    <name type="scientific">Acinetobacter qingfengensis</name>
    <dbReference type="NCBI Taxonomy" id="1262585"/>
    <lineage>
        <taxon>Bacteria</taxon>
        <taxon>Pseudomonadati</taxon>
        <taxon>Pseudomonadota</taxon>
        <taxon>Gammaproteobacteria</taxon>
        <taxon>Moraxellales</taxon>
        <taxon>Moraxellaceae</taxon>
        <taxon>Acinetobacter</taxon>
    </lineage>
</organism>
<dbReference type="InterPro" id="IPR011629">
    <property type="entry name" value="CobW-like_C"/>
</dbReference>
<dbReference type="STRING" id="1262585.BJI46_14025"/>
<dbReference type="SMART" id="SM00833">
    <property type="entry name" value="CobW_C"/>
    <property type="match status" value="1"/>
</dbReference>
<evidence type="ECO:0000256" key="1">
    <source>
        <dbReference type="ARBA" id="ARBA00022741"/>
    </source>
</evidence>
<name>A0A1E7R3G0_9GAMM</name>
<feature type="domain" description="CobW C-terminal" evidence="7">
    <location>
        <begin position="224"/>
        <end position="318"/>
    </location>
</feature>
<dbReference type="Gene3D" id="3.30.1220.10">
    <property type="entry name" value="CobW-like, C-terminal domain"/>
    <property type="match status" value="1"/>
</dbReference>
<keyword evidence="9" id="KW-1185">Reference proteome</keyword>
<gene>
    <name evidence="8" type="ORF">BJI46_14025</name>
</gene>
<evidence type="ECO:0000256" key="2">
    <source>
        <dbReference type="ARBA" id="ARBA00022801"/>
    </source>
</evidence>
<protein>
    <submittedName>
        <fullName evidence="8">Metal chaperone</fullName>
    </submittedName>
</protein>
<dbReference type="InterPro" id="IPR027417">
    <property type="entry name" value="P-loop_NTPase"/>
</dbReference>
<dbReference type="EMBL" id="MKKK01000042">
    <property type="protein sequence ID" value="OEY93793.1"/>
    <property type="molecule type" value="Genomic_DNA"/>
</dbReference>
<dbReference type="Gene3D" id="3.40.50.300">
    <property type="entry name" value="P-loop containing nucleotide triphosphate hydrolases"/>
    <property type="match status" value="1"/>
</dbReference>
<dbReference type="SUPFAM" id="SSF90002">
    <property type="entry name" value="Hypothetical protein YjiA, C-terminal domain"/>
    <property type="match status" value="1"/>
</dbReference>
<proteinExistence type="inferred from homology"/>
<dbReference type="PANTHER" id="PTHR13748:SF62">
    <property type="entry name" value="COBW DOMAIN-CONTAINING PROTEIN"/>
    <property type="match status" value="1"/>
</dbReference>
<comment type="similarity">
    <text evidence="4">Belongs to the SIMIBI class G3E GTPase family. ZNG1 subfamily.</text>
</comment>
<dbReference type="InterPro" id="IPR036627">
    <property type="entry name" value="CobW-likC_sf"/>
</dbReference>
<dbReference type="GO" id="GO:0005737">
    <property type="term" value="C:cytoplasm"/>
    <property type="evidence" value="ECO:0007669"/>
    <property type="project" value="TreeGrafter"/>
</dbReference>
<dbReference type="SUPFAM" id="SSF52540">
    <property type="entry name" value="P-loop containing nucleoside triphosphate hydrolases"/>
    <property type="match status" value="1"/>
</dbReference>
<dbReference type="PANTHER" id="PTHR13748">
    <property type="entry name" value="COBW-RELATED"/>
    <property type="match status" value="1"/>
</dbReference>
<dbReference type="Proteomes" id="UP000185895">
    <property type="component" value="Unassembled WGS sequence"/>
</dbReference>
<dbReference type="GO" id="GO:0000166">
    <property type="term" value="F:nucleotide binding"/>
    <property type="evidence" value="ECO:0007669"/>
    <property type="project" value="UniProtKB-KW"/>
</dbReference>
<evidence type="ECO:0000259" key="7">
    <source>
        <dbReference type="SMART" id="SM00833"/>
    </source>
</evidence>
<evidence type="ECO:0000313" key="9">
    <source>
        <dbReference type="Proteomes" id="UP000185895"/>
    </source>
</evidence>
<comment type="caution">
    <text evidence="8">The sequence shown here is derived from an EMBL/GenBank/DDBJ whole genome shotgun (WGS) entry which is preliminary data.</text>
</comment>
<evidence type="ECO:0000256" key="6">
    <source>
        <dbReference type="ARBA" id="ARBA00049117"/>
    </source>
</evidence>
<comment type="catalytic activity">
    <reaction evidence="6">
        <text>GTP + H2O = GDP + phosphate + H(+)</text>
        <dbReference type="Rhea" id="RHEA:19669"/>
        <dbReference type="ChEBI" id="CHEBI:15377"/>
        <dbReference type="ChEBI" id="CHEBI:15378"/>
        <dbReference type="ChEBI" id="CHEBI:37565"/>
        <dbReference type="ChEBI" id="CHEBI:43474"/>
        <dbReference type="ChEBI" id="CHEBI:58189"/>
    </reaction>
    <physiologicalReaction direction="left-to-right" evidence="6">
        <dbReference type="Rhea" id="RHEA:19670"/>
    </physiologicalReaction>
</comment>
<keyword evidence="2" id="KW-0378">Hydrolase</keyword>
<evidence type="ECO:0000313" key="8">
    <source>
        <dbReference type="EMBL" id="OEY93793.1"/>
    </source>
</evidence>
<dbReference type="RefSeq" id="WP_070070393.1">
    <property type="nucleotide sequence ID" value="NZ_MKKK01000042.1"/>
</dbReference>
<comment type="function">
    <text evidence="5">Zinc chaperone that directly transfers zinc cofactor to target proteins, thereby activating them. Zinc is transferred from the CXCC motif in the GTPase domain to the zinc binding site in target proteins in a process requiring GTP hydrolysis.</text>
</comment>
<keyword evidence="3" id="KW-0143">Chaperone</keyword>
<dbReference type="OrthoDB" id="9808822at2"/>
<evidence type="ECO:0000256" key="3">
    <source>
        <dbReference type="ARBA" id="ARBA00023186"/>
    </source>
</evidence>
<evidence type="ECO:0000256" key="4">
    <source>
        <dbReference type="ARBA" id="ARBA00034320"/>
    </source>
</evidence>